<keyword evidence="2" id="KW-0808">Transferase</keyword>
<feature type="domain" description="Glycosyltransferase subfamily 4-like N-terminal" evidence="1">
    <location>
        <begin position="3"/>
        <end position="77"/>
    </location>
</feature>
<sequence length="80" mass="9330">MNKILFIATVENHVLNFHLPFIQYFQNKGYKVHVATKLGDRQDELKGLNVICHNIDFSRSPYSLSNKRALNQLIKSNEKK</sequence>
<evidence type="ECO:0000313" key="2">
    <source>
        <dbReference type="EMBL" id="TCO60249.1"/>
    </source>
</evidence>
<dbReference type="InterPro" id="IPR028098">
    <property type="entry name" value="Glyco_trans_4-like_N"/>
</dbReference>
<accession>A0A4R2JTI1</accession>
<dbReference type="Proteomes" id="UP000294886">
    <property type="component" value="Unassembled WGS sequence"/>
</dbReference>
<gene>
    <name evidence="2" type="ORF">EV203_12233</name>
</gene>
<dbReference type="EMBL" id="SLWU01000022">
    <property type="protein sequence ID" value="TCO60249.1"/>
    <property type="molecule type" value="Genomic_DNA"/>
</dbReference>
<evidence type="ECO:0000313" key="3">
    <source>
        <dbReference type="Proteomes" id="UP000294886"/>
    </source>
</evidence>
<dbReference type="RefSeq" id="WP_243700662.1">
    <property type="nucleotide sequence ID" value="NZ_SLWU01000022.1"/>
</dbReference>
<reference evidence="2 3" key="1">
    <citation type="submission" date="2019-03" db="EMBL/GenBank/DDBJ databases">
        <title>Genomic Encyclopedia of Type Strains, Phase IV (KMG-IV): sequencing the most valuable type-strain genomes for metagenomic binning, comparative biology and taxonomic classification.</title>
        <authorList>
            <person name="Goeker M."/>
        </authorList>
    </citation>
    <scope>NUCLEOTIDE SEQUENCE [LARGE SCALE GENOMIC DNA]</scope>
    <source>
        <strain evidence="2 3">DSM 13054</strain>
    </source>
</reference>
<organism evidence="2 3">
    <name type="scientific">Caldanaerobacter subterraneus</name>
    <dbReference type="NCBI Taxonomy" id="911092"/>
    <lineage>
        <taxon>Bacteria</taxon>
        <taxon>Bacillati</taxon>
        <taxon>Bacillota</taxon>
        <taxon>Clostridia</taxon>
        <taxon>Thermoanaerobacterales</taxon>
        <taxon>Thermoanaerobacteraceae</taxon>
        <taxon>Caldanaerobacter</taxon>
    </lineage>
</organism>
<protein>
    <submittedName>
        <fullName evidence="2">Glycosyl transferase family 4</fullName>
    </submittedName>
</protein>
<name>A0A4R2JTI1_9THEO</name>
<proteinExistence type="predicted"/>
<dbReference type="GO" id="GO:0016740">
    <property type="term" value="F:transferase activity"/>
    <property type="evidence" value="ECO:0007669"/>
    <property type="project" value="UniProtKB-KW"/>
</dbReference>
<evidence type="ECO:0000259" key="1">
    <source>
        <dbReference type="Pfam" id="PF13477"/>
    </source>
</evidence>
<dbReference type="Pfam" id="PF13477">
    <property type="entry name" value="Glyco_trans_4_2"/>
    <property type="match status" value="1"/>
</dbReference>
<comment type="caution">
    <text evidence="2">The sequence shown here is derived from an EMBL/GenBank/DDBJ whole genome shotgun (WGS) entry which is preliminary data.</text>
</comment>
<dbReference type="AlphaFoldDB" id="A0A4R2JTI1"/>